<evidence type="ECO:0000313" key="5">
    <source>
        <dbReference type="Proteomes" id="UP001234989"/>
    </source>
</evidence>
<reference evidence="4" key="1">
    <citation type="submission" date="2023-08" db="EMBL/GenBank/DDBJ databases">
        <title>A de novo genome assembly of Solanum verrucosum Schlechtendal, a Mexican diploid species geographically isolated from the other diploid A-genome species in potato relatives.</title>
        <authorList>
            <person name="Hosaka K."/>
        </authorList>
    </citation>
    <scope>NUCLEOTIDE SEQUENCE</scope>
    <source>
        <tissue evidence="4">Young leaves</tissue>
    </source>
</reference>
<proteinExistence type="predicted"/>
<feature type="domain" description="DC1" evidence="3">
    <location>
        <begin position="81"/>
        <end position="131"/>
    </location>
</feature>
<dbReference type="SUPFAM" id="SSF57889">
    <property type="entry name" value="Cysteine-rich domain"/>
    <property type="match status" value="1"/>
</dbReference>
<protein>
    <recommendedName>
        <fullName evidence="3">DC1 domain-containing protein</fullName>
    </recommendedName>
</protein>
<dbReference type="PANTHER" id="PTHR46288">
    <property type="entry name" value="PHORBOL-ESTER/DAG-TYPE DOMAIN-CONTAINING PROTEIN"/>
    <property type="match status" value="1"/>
</dbReference>
<accession>A0AAF0TB94</accession>
<evidence type="ECO:0000256" key="1">
    <source>
        <dbReference type="ARBA" id="ARBA00022737"/>
    </source>
</evidence>
<keyword evidence="1" id="KW-0677">Repeat</keyword>
<dbReference type="EMBL" id="CP133612">
    <property type="protein sequence ID" value="WMV10928.1"/>
    <property type="molecule type" value="Genomic_DNA"/>
</dbReference>
<gene>
    <name evidence="4" type="ORF">MTR67_004313</name>
</gene>
<keyword evidence="5" id="KW-1185">Reference proteome</keyword>
<evidence type="ECO:0000256" key="2">
    <source>
        <dbReference type="SAM" id="MobiDB-lite"/>
    </source>
</evidence>
<dbReference type="Pfam" id="PF03107">
    <property type="entry name" value="C1_2"/>
    <property type="match status" value="1"/>
</dbReference>
<feature type="compositionally biased region" description="Low complexity" evidence="2">
    <location>
        <begin position="152"/>
        <end position="166"/>
    </location>
</feature>
<organism evidence="4 5">
    <name type="scientific">Solanum verrucosum</name>
    <dbReference type="NCBI Taxonomy" id="315347"/>
    <lineage>
        <taxon>Eukaryota</taxon>
        <taxon>Viridiplantae</taxon>
        <taxon>Streptophyta</taxon>
        <taxon>Embryophyta</taxon>
        <taxon>Tracheophyta</taxon>
        <taxon>Spermatophyta</taxon>
        <taxon>Magnoliopsida</taxon>
        <taxon>eudicotyledons</taxon>
        <taxon>Gunneridae</taxon>
        <taxon>Pentapetalae</taxon>
        <taxon>asterids</taxon>
        <taxon>lamiids</taxon>
        <taxon>Solanales</taxon>
        <taxon>Solanaceae</taxon>
        <taxon>Solanoideae</taxon>
        <taxon>Solaneae</taxon>
        <taxon>Solanum</taxon>
    </lineage>
</organism>
<sequence>MTPKRLKGLRSENQLEKLDKSLRIKGNPVRKHSVFTEGPEKDRTPTACGSVGNGFCYNCADCEFDLHLQCASCPSSILVDKHTHQLELHFGCPDEDKDSKYVCDICFVTMSNDNWLYYCAGCDFASHLYCAITNPEVGVFPKQQHPNPNPNPNSGQNSNSNSNLNPNAAVEMINSVNAAHERLIAAQIRAQIEARGRRAALDLF</sequence>
<dbReference type="InterPro" id="IPR046349">
    <property type="entry name" value="C1-like_sf"/>
</dbReference>
<dbReference type="PANTHER" id="PTHR46288:SF29">
    <property type="entry name" value="DC1 DOMAIN-CONTAINING PROTEIN"/>
    <property type="match status" value="1"/>
</dbReference>
<dbReference type="AlphaFoldDB" id="A0AAF0TB94"/>
<dbReference type="InterPro" id="IPR004146">
    <property type="entry name" value="DC1"/>
</dbReference>
<evidence type="ECO:0000259" key="3">
    <source>
        <dbReference type="Pfam" id="PF03107"/>
    </source>
</evidence>
<name>A0AAF0TB94_SOLVR</name>
<evidence type="ECO:0000313" key="4">
    <source>
        <dbReference type="EMBL" id="WMV10928.1"/>
    </source>
</evidence>
<dbReference type="Proteomes" id="UP001234989">
    <property type="component" value="Chromosome 1"/>
</dbReference>
<feature type="region of interest" description="Disordered" evidence="2">
    <location>
        <begin position="141"/>
        <end position="166"/>
    </location>
</feature>